<comment type="caution">
    <text evidence="2">The sequence shown here is derived from an EMBL/GenBank/DDBJ whole genome shotgun (WGS) entry which is preliminary data.</text>
</comment>
<evidence type="ECO:0000259" key="1">
    <source>
        <dbReference type="Pfam" id="PF04664"/>
    </source>
</evidence>
<dbReference type="InterPro" id="IPR039574">
    <property type="entry name" value="OGFr"/>
</dbReference>
<keyword evidence="3" id="KW-1185">Reference proteome</keyword>
<organism evidence="2 3">
    <name type="scientific">Bacterioplanoides pacificum</name>
    <dbReference type="NCBI Taxonomy" id="1171596"/>
    <lineage>
        <taxon>Bacteria</taxon>
        <taxon>Pseudomonadati</taxon>
        <taxon>Pseudomonadota</taxon>
        <taxon>Gammaproteobacteria</taxon>
        <taxon>Oceanospirillales</taxon>
        <taxon>Oceanospirillaceae</taxon>
        <taxon>Bacterioplanoides</taxon>
    </lineage>
</organism>
<gene>
    <name evidence="2" type="ORF">ACFOMG_01785</name>
</gene>
<dbReference type="RefSeq" id="WP_376864389.1">
    <property type="nucleotide sequence ID" value="NZ_JBHRYB010000001.1"/>
</dbReference>
<keyword evidence="2" id="KW-0675">Receptor</keyword>
<dbReference type="PANTHER" id="PTHR14015:SF2">
    <property type="entry name" value="OPIOID GROWTH FACTOR RECEPTOR (OGFR) CONSERVED DOMAIN-CONTAINING PROTEIN"/>
    <property type="match status" value="1"/>
</dbReference>
<dbReference type="Proteomes" id="UP001595722">
    <property type="component" value="Unassembled WGS sequence"/>
</dbReference>
<proteinExistence type="predicted"/>
<reference evidence="3" key="1">
    <citation type="journal article" date="2019" name="Int. J. Syst. Evol. Microbiol.">
        <title>The Global Catalogue of Microorganisms (GCM) 10K type strain sequencing project: providing services to taxonomists for standard genome sequencing and annotation.</title>
        <authorList>
            <consortium name="The Broad Institute Genomics Platform"/>
            <consortium name="The Broad Institute Genome Sequencing Center for Infectious Disease"/>
            <person name="Wu L."/>
            <person name="Ma J."/>
        </authorList>
    </citation>
    <scope>NUCLEOTIDE SEQUENCE [LARGE SCALE GENOMIC DNA]</scope>
    <source>
        <strain evidence="3">KCTC 42424</strain>
    </source>
</reference>
<feature type="domain" description="Opioid growth factor receptor (OGFr) conserved" evidence="1">
    <location>
        <begin position="30"/>
        <end position="141"/>
    </location>
</feature>
<dbReference type="InterPro" id="IPR006757">
    <property type="entry name" value="OGF_rcpt"/>
</dbReference>
<dbReference type="Pfam" id="PF04664">
    <property type="entry name" value="OGFr_N"/>
    <property type="match status" value="1"/>
</dbReference>
<dbReference type="EMBL" id="JBHRYB010000001">
    <property type="protein sequence ID" value="MFC3678841.1"/>
    <property type="molecule type" value="Genomic_DNA"/>
</dbReference>
<sequence>MHPLLAFYRGLGTDHRGRTLSGILSFSDSELESCHDYIQWLFPLRTASHYNPEAPVVDADVEQVFRQDFGLQQELHRVVLRMLQFYGVVLRETPQGFELLVPQDICDFHWMTPDNHNHKRLCRMLGSLKLLGLETHVAALWQGLQRLAQSHPGCISGATLTHWRLAALGLDDSL</sequence>
<name>A0ABV7VQL8_9GAMM</name>
<protein>
    <submittedName>
        <fullName evidence="2">Opioid growth factor receptor-related protein</fullName>
    </submittedName>
</protein>
<evidence type="ECO:0000313" key="2">
    <source>
        <dbReference type="EMBL" id="MFC3678841.1"/>
    </source>
</evidence>
<accession>A0ABV7VQL8</accession>
<evidence type="ECO:0000313" key="3">
    <source>
        <dbReference type="Proteomes" id="UP001595722"/>
    </source>
</evidence>
<dbReference type="PANTHER" id="PTHR14015">
    <property type="entry name" value="OPIOID GROWTH FACTOR RECEPTOR OGFR ZETA-TYPE OPIOID RECEPTOR"/>
    <property type="match status" value="1"/>
</dbReference>